<dbReference type="GO" id="GO:0005634">
    <property type="term" value="C:nucleus"/>
    <property type="evidence" value="ECO:0007669"/>
    <property type="project" value="UniProtKB-SubCell"/>
</dbReference>
<dbReference type="EC" id="2.1.1.57" evidence="1"/>
<dbReference type="AlphaFoldDB" id="A0A146K4U8"/>
<dbReference type="GO" id="GO:0004483">
    <property type="term" value="F:methyltransferase cap1 activity"/>
    <property type="evidence" value="ECO:0007669"/>
    <property type="project" value="UniProtKB-UniRule"/>
</dbReference>
<dbReference type="EMBL" id="GDID01004919">
    <property type="protein sequence ID" value="JAP91687.1"/>
    <property type="molecule type" value="Transcribed_RNA"/>
</dbReference>
<feature type="region of interest" description="Disordered" evidence="2">
    <location>
        <begin position="187"/>
        <end position="242"/>
    </location>
</feature>
<dbReference type="GO" id="GO:0006370">
    <property type="term" value="P:7-methylguanosine mRNA capping"/>
    <property type="evidence" value="ECO:0007669"/>
    <property type="project" value="UniProtKB-UniRule"/>
</dbReference>
<keyword evidence="1" id="KW-0539">Nucleus</keyword>
<dbReference type="GO" id="GO:0003676">
    <property type="term" value="F:nucleic acid binding"/>
    <property type="evidence" value="ECO:0007669"/>
    <property type="project" value="UniProtKB-UniRule"/>
</dbReference>
<gene>
    <name evidence="4" type="ORF">TPC1_16621</name>
</gene>
<feature type="non-terminal residue" evidence="4">
    <location>
        <position position="1"/>
    </location>
</feature>
<evidence type="ECO:0000256" key="2">
    <source>
        <dbReference type="SAM" id="MobiDB-lite"/>
    </source>
</evidence>
<evidence type="ECO:0000259" key="3">
    <source>
        <dbReference type="Pfam" id="PF01728"/>
    </source>
</evidence>
<keyword evidence="1 4" id="KW-0808">Transferase</keyword>
<dbReference type="Pfam" id="PF01728">
    <property type="entry name" value="FtsJ"/>
    <property type="match status" value="1"/>
</dbReference>
<keyword evidence="1" id="KW-0507">mRNA processing</keyword>
<reference evidence="4" key="1">
    <citation type="submission" date="2015-07" db="EMBL/GenBank/DDBJ databases">
        <title>Adaptation to a free-living lifestyle via gene acquisitions in the diplomonad Trepomonas sp. PC1.</title>
        <authorList>
            <person name="Xu F."/>
            <person name="Jerlstrom-Hultqvist J."/>
            <person name="Kolisko M."/>
            <person name="Simpson A.G.B."/>
            <person name="Roger A.J."/>
            <person name="Svard S.G."/>
            <person name="Andersson J.O."/>
        </authorList>
    </citation>
    <scope>NUCLEOTIDE SEQUENCE</scope>
    <source>
        <strain evidence="4">PC1</strain>
    </source>
</reference>
<proteinExistence type="predicted"/>
<keyword evidence="1 4" id="KW-0489">Methyltransferase</keyword>
<comment type="catalytic activity">
    <reaction evidence="1">
        <text>a 5'-end (N(7)-methyl 5'-triphosphoguanosine)-ribonucleoside in mRNA + S-adenosyl-L-methionine = a 5'-end (N(7)-methyl 5'-triphosphoguanosine)-(2'-O-methyl-ribonucleoside) in mRNA + S-adenosyl-L-homocysteine + H(+)</text>
        <dbReference type="Rhea" id="RHEA:67020"/>
        <dbReference type="Rhea" id="RHEA-COMP:17167"/>
        <dbReference type="Rhea" id="RHEA-COMP:17168"/>
        <dbReference type="ChEBI" id="CHEBI:15378"/>
        <dbReference type="ChEBI" id="CHEBI:57856"/>
        <dbReference type="ChEBI" id="CHEBI:59789"/>
        <dbReference type="ChEBI" id="CHEBI:156461"/>
        <dbReference type="ChEBI" id="CHEBI:167609"/>
        <dbReference type="EC" id="2.1.1.57"/>
    </reaction>
</comment>
<sequence length="242" mass="28886">LFMCDGGFEIQKDPQQNHCEHLQEMITSRLLASEFLAAMLYLKNGGCFVCKMYDSISVFTVQLLYLFYLQSDDFQVVKPEHSRVINAEKYVVFTGFKQDAKIVEQLQKIYDSWADSTVFDAIFKQNKDFDTFKQFISRVNNCFIGRTIQALEMVIGRVHSLIKEQQMFNQRQAVPYGQQVGQYGQRRNYESQNSYPRQYTREDQQQRNYQYGQNQNHGYRNQYGERPHQNGYYQDKYYRDRK</sequence>
<keyword evidence="1" id="KW-0506">mRNA capping</keyword>
<dbReference type="SUPFAM" id="SSF53335">
    <property type="entry name" value="S-adenosyl-L-methionine-dependent methyltransferases"/>
    <property type="match status" value="1"/>
</dbReference>
<feature type="compositionally biased region" description="Low complexity" evidence="2">
    <location>
        <begin position="206"/>
        <end position="222"/>
    </location>
</feature>
<dbReference type="GO" id="GO:0016556">
    <property type="term" value="P:mRNA modification"/>
    <property type="evidence" value="ECO:0007669"/>
    <property type="project" value="UniProtKB-UniRule"/>
</dbReference>
<comment type="function">
    <text evidence="1">S-adenosyl-L-methionine-dependent methyltransferase that mediates RNA cap1 2'-O-ribose methylation to the 5'-cap structure of RNAs. Methylates the ribose of the first nucleotide of a m(7)GpppG-capped mRNA to produce m(7)GpppNmp (cap1).</text>
</comment>
<dbReference type="GO" id="GO:0032259">
    <property type="term" value="P:methylation"/>
    <property type="evidence" value="ECO:0007669"/>
    <property type="project" value="UniProtKB-KW"/>
</dbReference>
<organism evidence="4">
    <name type="scientific">Trepomonas sp. PC1</name>
    <dbReference type="NCBI Taxonomy" id="1076344"/>
    <lineage>
        <taxon>Eukaryota</taxon>
        <taxon>Metamonada</taxon>
        <taxon>Diplomonadida</taxon>
        <taxon>Hexamitidae</taxon>
        <taxon>Hexamitinae</taxon>
        <taxon>Trepomonas</taxon>
    </lineage>
</organism>
<dbReference type="InterPro" id="IPR029063">
    <property type="entry name" value="SAM-dependent_MTases_sf"/>
</dbReference>
<accession>A0A146K4U8</accession>
<dbReference type="InterPro" id="IPR002877">
    <property type="entry name" value="RNA_MeTrfase_FtsJ_dom"/>
</dbReference>
<evidence type="ECO:0000313" key="4">
    <source>
        <dbReference type="EMBL" id="JAP91687.1"/>
    </source>
</evidence>
<feature type="domain" description="Ribosomal RNA methyltransferase FtsJ" evidence="3">
    <location>
        <begin position="1"/>
        <end position="96"/>
    </location>
</feature>
<dbReference type="Gene3D" id="3.40.50.12760">
    <property type="match status" value="1"/>
</dbReference>
<name>A0A146K4U8_9EUKA</name>
<protein>
    <recommendedName>
        <fullName evidence="1">Cap-specific mRNA (nucleoside-2'-O-)-methyltransferase 1</fullName>
        <ecNumber evidence="1">2.1.1.57</ecNumber>
    </recommendedName>
    <alternativeName>
        <fullName evidence="1">Cap1 2'O-ribose methyltransferase 1</fullName>
    </alternativeName>
</protein>
<dbReference type="PANTHER" id="PTHR16121:SF0">
    <property type="entry name" value="CAP-SPECIFIC MRNA (NUCLEOSIDE-2'-O-)-METHYLTRANSFERASE 1"/>
    <property type="match status" value="1"/>
</dbReference>
<evidence type="ECO:0000256" key="1">
    <source>
        <dbReference type="RuleBase" id="RU368012"/>
    </source>
</evidence>
<dbReference type="InterPro" id="IPR050851">
    <property type="entry name" value="mRNA_Cap_2O-Ribose_MeTrfase"/>
</dbReference>
<dbReference type="PANTHER" id="PTHR16121">
    <property type="entry name" value="CAP-SPECIFIC MRNA (NUCLEOSIDE-2'-O-)-METHYLTRANSFERASE 1-RELATED"/>
    <property type="match status" value="1"/>
</dbReference>
<comment type="subcellular location">
    <subcellularLocation>
        <location evidence="1">Nucleus</location>
    </subcellularLocation>
</comment>
<dbReference type="GO" id="GO:0005737">
    <property type="term" value="C:cytoplasm"/>
    <property type="evidence" value="ECO:0007669"/>
    <property type="project" value="TreeGrafter"/>
</dbReference>
<keyword evidence="1" id="KW-0949">S-adenosyl-L-methionine</keyword>